<evidence type="ECO:0000313" key="2">
    <source>
        <dbReference type="Proteomes" id="UP000008237"/>
    </source>
</evidence>
<evidence type="ECO:0000313" key="1">
    <source>
        <dbReference type="EMBL" id="EFN77416.1"/>
    </source>
</evidence>
<name>E2C430_HARSA</name>
<keyword evidence="2" id="KW-1185">Reference proteome</keyword>
<accession>E2C430</accession>
<organism evidence="2">
    <name type="scientific">Harpegnathos saltator</name>
    <name type="common">Jerdon's jumping ant</name>
    <dbReference type="NCBI Taxonomy" id="610380"/>
    <lineage>
        <taxon>Eukaryota</taxon>
        <taxon>Metazoa</taxon>
        <taxon>Ecdysozoa</taxon>
        <taxon>Arthropoda</taxon>
        <taxon>Hexapoda</taxon>
        <taxon>Insecta</taxon>
        <taxon>Pterygota</taxon>
        <taxon>Neoptera</taxon>
        <taxon>Endopterygota</taxon>
        <taxon>Hymenoptera</taxon>
        <taxon>Apocrita</taxon>
        <taxon>Aculeata</taxon>
        <taxon>Formicoidea</taxon>
        <taxon>Formicidae</taxon>
        <taxon>Ponerinae</taxon>
        <taxon>Ponerini</taxon>
        <taxon>Harpegnathos</taxon>
    </lineage>
</organism>
<dbReference type="AlphaFoldDB" id="E2C430"/>
<reference evidence="1 2" key="1">
    <citation type="journal article" date="2010" name="Science">
        <title>Genomic comparison of the ants Camponotus floridanus and Harpegnathos saltator.</title>
        <authorList>
            <person name="Bonasio R."/>
            <person name="Zhang G."/>
            <person name="Ye C."/>
            <person name="Mutti N.S."/>
            <person name="Fang X."/>
            <person name="Qin N."/>
            <person name="Donahue G."/>
            <person name="Yang P."/>
            <person name="Li Q."/>
            <person name="Li C."/>
            <person name="Zhang P."/>
            <person name="Huang Z."/>
            <person name="Berger S.L."/>
            <person name="Reinberg D."/>
            <person name="Wang J."/>
            <person name="Liebig J."/>
        </authorList>
    </citation>
    <scope>NUCLEOTIDE SEQUENCE [LARGE SCALE GENOMIC DNA]</scope>
    <source>
        <strain evidence="1 2">R22 G/1</strain>
    </source>
</reference>
<gene>
    <name evidence="1" type="ORF">EAI_14547</name>
</gene>
<dbReference type="OrthoDB" id="2156856at2759"/>
<sequence length="101" mass="11415">MSEMSSNAMMNSEDLTQEELSILQSDLVGNSAHSARWIIGVMKCLVKVPEDGFSGELEEKYRLLFEISSNTDVKNFLILHNFINLATSLLDYFDEPLNLIV</sequence>
<proteinExistence type="predicted"/>
<dbReference type="EMBL" id="GL452364">
    <property type="protein sequence ID" value="EFN77416.1"/>
    <property type="molecule type" value="Genomic_DNA"/>
</dbReference>
<dbReference type="Proteomes" id="UP000008237">
    <property type="component" value="Unassembled WGS sequence"/>
</dbReference>
<dbReference type="InParanoid" id="E2C430"/>
<protein>
    <submittedName>
        <fullName evidence="1">Uncharacterized protein</fullName>
    </submittedName>
</protein>